<name>A0A2J6PUM5_9HELO</name>
<sequence length="155" mass="17817">EFVSWKETEDSFLWLSGFPGSGKTILMSTLIDYLQQRTEEYDHGLLAYFYCDFRNPETRDPINLAGSLLAQICFKLRSFPESLEAAFDICKISQSPYGRQTNLDTITEVLIEIASAHRVTILVDGLDECERRRDILRFFRHLGLKGLHVHILVSS</sequence>
<dbReference type="AlphaFoldDB" id="A0A2J6PUM5"/>
<reference evidence="3 4" key="1">
    <citation type="submission" date="2016-05" db="EMBL/GenBank/DDBJ databases">
        <title>A degradative enzymes factory behind the ericoid mycorrhizal symbiosis.</title>
        <authorList>
            <consortium name="DOE Joint Genome Institute"/>
            <person name="Martino E."/>
            <person name="Morin E."/>
            <person name="Grelet G."/>
            <person name="Kuo A."/>
            <person name="Kohler A."/>
            <person name="Daghino S."/>
            <person name="Barry K."/>
            <person name="Choi C."/>
            <person name="Cichocki N."/>
            <person name="Clum A."/>
            <person name="Copeland A."/>
            <person name="Hainaut M."/>
            <person name="Haridas S."/>
            <person name="Labutti K."/>
            <person name="Lindquist E."/>
            <person name="Lipzen A."/>
            <person name="Khouja H.-R."/>
            <person name="Murat C."/>
            <person name="Ohm R."/>
            <person name="Olson A."/>
            <person name="Spatafora J."/>
            <person name="Veneault-Fourrey C."/>
            <person name="Henrissat B."/>
            <person name="Grigoriev I."/>
            <person name="Martin F."/>
            <person name="Perotto S."/>
        </authorList>
    </citation>
    <scope>NUCLEOTIDE SEQUENCE [LARGE SCALE GENOMIC DNA]</scope>
    <source>
        <strain evidence="3 4">UAMH 7357</strain>
    </source>
</reference>
<dbReference type="PANTHER" id="PTHR10039">
    <property type="entry name" value="AMELOGENIN"/>
    <property type="match status" value="1"/>
</dbReference>
<keyword evidence="1" id="KW-0677">Repeat</keyword>
<dbReference type="Proteomes" id="UP000235672">
    <property type="component" value="Unassembled WGS sequence"/>
</dbReference>
<dbReference type="EMBL" id="KZ613498">
    <property type="protein sequence ID" value="PMD17727.1"/>
    <property type="molecule type" value="Genomic_DNA"/>
</dbReference>
<evidence type="ECO:0000256" key="1">
    <source>
        <dbReference type="ARBA" id="ARBA00022737"/>
    </source>
</evidence>
<organism evidence="3 4">
    <name type="scientific">Hyaloscypha hepaticicola</name>
    <dbReference type="NCBI Taxonomy" id="2082293"/>
    <lineage>
        <taxon>Eukaryota</taxon>
        <taxon>Fungi</taxon>
        <taxon>Dikarya</taxon>
        <taxon>Ascomycota</taxon>
        <taxon>Pezizomycotina</taxon>
        <taxon>Leotiomycetes</taxon>
        <taxon>Helotiales</taxon>
        <taxon>Hyaloscyphaceae</taxon>
        <taxon>Hyaloscypha</taxon>
    </lineage>
</organism>
<feature type="domain" description="NACHT" evidence="2">
    <location>
        <begin position="11"/>
        <end position="155"/>
    </location>
</feature>
<proteinExistence type="predicted"/>
<accession>A0A2J6PUM5</accession>
<dbReference type="SUPFAM" id="SSF52540">
    <property type="entry name" value="P-loop containing nucleoside triphosphate hydrolases"/>
    <property type="match status" value="1"/>
</dbReference>
<dbReference type="InterPro" id="IPR056884">
    <property type="entry name" value="NPHP3-like_N"/>
</dbReference>
<evidence type="ECO:0000313" key="3">
    <source>
        <dbReference type="EMBL" id="PMD17727.1"/>
    </source>
</evidence>
<dbReference type="Pfam" id="PF24883">
    <property type="entry name" value="NPHP3_N"/>
    <property type="match status" value="1"/>
</dbReference>
<feature type="non-terminal residue" evidence="3">
    <location>
        <position position="1"/>
    </location>
</feature>
<dbReference type="PANTHER" id="PTHR10039:SF16">
    <property type="entry name" value="GPI INOSITOL-DEACYLASE"/>
    <property type="match status" value="1"/>
</dbReference>
<dbReference type="InterPro" id="IPR007111">
    <property type="entry name" value="NACHT_NTPase"/>
</dbReference>
<dbReference type="PROSITE" id="PS50837">
    <property type="entry name" value="NACHT"/>
    <property type="match status" value="1"/>
</dbReference>
<keyword evidence="4" id="KW-1185">Reference proteome</keyword>
<evidence type="ECO:0000313" key="4">
    <source>
        <dbReference type="Proteomes" id="UP000235672"/>
    </source>
</evidence>
<dbReference type="Gene3D" id="3.40.50.300">
    <property type="entry name" value="P-loop containing nucleotide triphosphate hydrolases"/>
    <property type="match status" value="1"/>
</dbReference>
<dbReference type="InterPro" id="IPR027417">
    <property type="entry name" value="P-loop_NTPase"/>
</dbReference>
<dbReference type="STRING" id="1745343.A0A2J6PUM5"/>
<protein>
    <recommendedName>
        <fullName evidence="2">NACHT domain-containing protein</fullName>
    </recommendedName>
</protein>
<gene>
    <name evidence="3" type="ORF">NA56DRAFT_578408</name>
</gene>
<dbReference type="OrthoDB" id="163438at2759"/>
<evidence type="ECO:0000259" key="2">
    <source>
        <dbReference type="PROSITE" id="PS50837"/>
    </source>
</evidence>